<accession>A0AAD8AE26</accession>
<comment type="similarity">
    <text evidence="2">Belongs to the glutamate-gated ion channel (TC 1.A.10.1) family.</text>
</comment>
<dbReference type="GO" id="GO:0015276">
    <property type="term" value="F:ligand-gated monoatomic ion channel activity"/>
    <property type="evidence" value="ECO:0007669"/>
    <property type="project" value="InterPro"/>
</dbReference>
<dbReference type="PANTHER" id="PTHR42643">
    <property type="entry name" value="IONOTROPIC RECEPTOR 20A-RELATED"/>
    <property type="match status" value="1"/>
</dbReference>
<dbReference type="SUPFAM" id="SSF53850">
    <property type="entry name" value="Periplasmic binding protein-like II"/>
    <property type="match status" value="1"/>
</dbReference>
<evidence type="ECO:0000313" key="12">
    <source>
        <dbReference type="Proteomes" id="UP001233999"/>
    </source>
</evidence>
<feature type="transmembrane region" description="Helical" evidence="9">
    <location>
        <begin position="155"/>
        <end position="172"/>
    </location>
</feature>
<dbReference type="InterPro" id="IPR001320">
    <property type="entry name" value="Iontro_rcpt_C"/>
</dbReference>
<evidence type="ECO:0000256" key="2">
    <source>
        <dbReference type="ARBA" id="ARBA00008685"/>
    </source>
</evidence>
<comment type="caution">
    <text evidence="11">The sequence shown here is derived from an EMBL/GenBank/DDBJ whole genome shotgun (WGS) entry which is preliminary data.</text>
</comment>
<evidence type="ECO:0000256" key="9">
    <source>
        <dbReference type="SAM" id="Phobius"/>
    </source>
</evidence>
<evidence type="ECO:0000256" key="1">
    <source>
        <dbReference type="ARBA" id="ARBA00004651"/>
    </source>
</evidence>
<evidence type="ECO:0000256" key="7">
    <source>
        <dbReference type="ARBA" id="ARBA00023170"/>
    </source>
</evidence>
<evidence type="ECO:0000256" key="8">
    <source>
        <dbReference type="ARBA" id="ARBA00023180"/>
    </source>
</evidence>
<dbReference type="Gene3D" id="3.40.190.10">
    <property type="entry name" value="Periplasmic binding protein-like II"/>
    <property type="match status" value="1"/>
</dbReference>
<gene>
    <name evidence="11" type="ORF">L9F63_012137</name>
</gene>
<dbReference type="GO" id="GO:0050906">
    <property type="term" value="P:detection of stimulus involved in sensory perception"/>
    <property type="evidence" value="ECO:0007669"/>
    <property type="project" value="UniProtKB-ARBA"/>
</dbReference>
<dbReference type="InterPro" id="IPR052192">
    <property type="entry name" value="Insect_Ionotropic_Sensory_Rcpt"/>
</dbReference>
<dbReference type="GO" id="GO:0005886">
    <property type="term" value="C:plasma membrane"/>
    <property type="evidence" value="ECO:0007669"/>
    <property type="project" value="UniProtKB-SubCell"/>
</dbReference>
<dbReference type="AlphaFoldDB" id="A0AAD8AE26"/>
<keyword evidence="12" id="KW-1185">Reference proteome</keyword>
<evidence type="ECO:0000256" key="6">
    <source>
        <dbReference type="ARBA" id="ARBA00023136"/>
    </source>
</evidence>
<evidence type="ECO:0000256" key="5">
    <source>
        <dbReference type="ARBA" id="ARBA00022989"/>
    </source>
</evidence>
<feature type="domain" description="Ionotropic glutamate receptor C-terminal" evidence="10">
    <location>
        <begin position="155"/>
        <end position="266"/>
    </location>
</feature>
<organism evidence="11 12">
    <name type="scientific">Diploptera punctata</name>
    <name type="common">Pacific beetle cockroach</name>
    <dbReference type="NCBI Taxonomy" id="6984"/>
    <lineage>
        <taxon>Eukaryota</taxon>
        <taxon>Metazoa</taxon>
        <taxon>Ecdysozoa</taxon>
        <taxon>Arthropoda</taxon>
        <taxon>Hexapoda</taxon>
        <taxon>Insecta</taxon>
        <taxon>Pterygota</taxon>
        <taxon>Neoptera</taxon>
        <taxon>Polyneoptera</taxon>
        <taxon>Dictyoptera</taxon>
        <taxon>Blattodea</taxon>
        <taxon>Blaberoidea</taxon>
        <taxon>Blaberidae</taxon>
        <taxon>Diplopterinae</taxon>
        <taxon>Diploptera</taxon>
    </lineage>
</organism>
<proteinExistence type="inferred from homology"/>
<keyword evidence="7" id="KW-0675">Receptor</keyword>
<evidence type="ECO:0000259" key="10">
    <source>
        <dbReference type="Pfam" id="PF00060"/>
    </source>
</evidence>
<dbReference type="Gene3D" id="1.10.287.70">
    <property type="match status" value="1"/>
</dbReference>
<dbReference type="EMBL" id="JASPKZ010001957">
    <property type="protein sequence ID" value="KAJ9596881.1"/>
    <property type="molecule type" value="Genomic_DNA"/>
</dbReference>
<dbReference type="PANTHER" id="PTHR42643:SF24">
    <property type="entry name" value="IONOTROPIC RECEPTOR 60A"/>
    <property type="match status" value="1"/>
</dbReference>
<evidence type="ECO:0000256" key="4">
    <source>
        <dbReference type="ARBA" id="ARBA00022692"/>
    </source>
</evidence>
<dbReference type="Pfam" id="PF00060">
    <property type="entry name" value="Lig_chan"/>
    <property type="match status" value="1"/>
</dbReference>
<sequence>MLEEVHIPINSRFVVAKRRGDSVYLTEMYRVTADHYLTKLQLGVWRNGTLAVNKNTIYQGRSDLQGLTMTAITINSMPYSRMTEINDTFITKGSMFSLWAIMERRLNFTTEYLHSDDEFAGIEMDNGSWSGCIAFIKRPGVLEINWGNFWSPFDLSLWMTISITIFSVSVIVEACHRLIKQFGDGCYENHQQPFFIDSLFYTFGAFCSQGQDMTYRSVSVRTAFLVAHFTAVVLMAAYSAGLISSLTIATLNLPFTTYKEMLHDGTYKAGVAAKSSGIGLFKVSKDHVMREVYTKLMEPDPKNFPTTTLEGLRRVCSMKYVFVAQTTRVQAVADQIPCRIVDLPATSVHVNLAIPFSKGNPYRGIINYHLQVMKAGGILQKLKPDELSDLNLGVKSELESLNLGDTAPLLSVLCASMIVGFSLLLLEHKARRLLTIRLYKPEHTDFQLA</sequence>
<protein>
    <recommendedName>
        <fullName evidence="10">Ionotropic glutamate receptor C-terminal domain-containing protein</fullName>
    </recommendedName>
</protein>
<evidence type="ECO:0000256" key="3">
    <source>
        <dbReference type="ARBA" id="ARBA00022475"/>
    </source>
</evidence>
<keyword evidence="3" id="KW-1003">Cell membrane</keyword>
<reference evidence="11" key="1">
    <citation type="journal article" date="2023" name="IScience">
        <title>Live-bearing cockroach genome reveals convergent evolutionary mechanisms linked to viviparity in insects and beyond.</title>
        <authorList>
            <person name="Fouks B."/>
            <person name="Harrison M.C."/>
            <person name="Mikhailova A.A."/>
            <person name="Marchal E."/>
            <person name="English S."/>
            <person name="Carruthers M."/>
            <person name="Jennings E.C."/>
            <person name="Chiamaka E.L."/>
            <person name="Frigard R.A."/>
            <person name="Pippel M."/>
            <person name="Attardo G.M."/>
            <person name="Benoit J.B."/>
            <person name="Bornberg-Bauer E."/>
            <person name="Tobe S.S."/>
        </authorList>
    </citation>
    <scope>NUCLEOTIDE SEQUENCE</scope>
    <source>
        <strain evidence="11">Stay&amp;Tobe</strain>
    </source>
</reference>
<comment type="subcellular location">
    <subcellularLocation>
        <location evidence="1">Cell membrane</location>
        <topology evidence="1">Multi-pass membrane protein</topology>
    </subcellularLocation>
</comment>
<evidence type="ECO:0000313" key="11">
    <source>
        <dbReference type="EMBL" id="KAJ9596881.1"/>
    </source>
</evidence>
<keyword evidence="8" id="KW-0325">Glycoprotein</keyword>
<keyword evidence="5 9" id="KW-1133">Transmembrane helix</keyword>
<keyword evidence="6 9" id="KW-0472">Membrane</keyword>
<reference evidence="11" key="2">
    <citation type="submission" date="2023-05" db="EMBL/GenBank/DDBJ databases">
        <authorList>
            <person name="Fouks B."/>
        </authorList>
    </citation>
    <scope>NUCLEOTIDE SEQUENCE</scope>
    <source>
        <strain evidence="11">Stay&amp;Tobe</strain>
        <tissue evidence="11">Testes</tissue>
    </source>
</reference>
<dbReference type="Proteomes" id="UP001233999">
    <property type="component" value="Unassembled WGS sequence"/>
</dbReference>
<name>A0AAD8AE26_DIPPU</name>
<keyword evidence="4 9" id="KW-0812">Transmembrane</keyword>
<feature type="transmembrane region" description="Helical" evidence="9">
    <location>
        <begin position="223"/>
        <end position="251"/>
    </location>
</feature>